<accession>A0A7L0JYV0</accession>
<gene>
    <name evidence="2" type="primary">Rxrba</name>
    <name evidence="2" type="ORF">CHATOR_R15051</name>
</gene>
<protein>
    <submittedName>
        <fullName evidence="2">RXRBA protein</fullName>
    </submittedName>
</protein>
<keyword evidence="3" id="KW-1185">Reference proteome</keyword>
<sequence length="56" mass="5581">SPFPVISSSLGSPGLPTTPAIAYGPVSSPQINSTVNLPGLHAVSSSDDVKPPLGIR</sequence>
<reference evidence="2 3" key="1">
    <citation type="submission" date="2019-09" db="EMBL/GenBank/DDBJ databases">
        <title>Bird 10,000 Genomes (B10K) Project - Family phase.</title>
        <authorList>
            <person name="Zhang G."/>
        </authorList>
    </citation>
    <scope>NUCLEOTIDE SEQUENCE [LARGE SCALE GENOMIC DNA]</scope>
    <source>
        <strain evidence="2">B10K-DU-011-36</strain>
        <tissue evidence="2">Muscle</tissue>
    </source>
</reference>
<dbReference type="AlphaFoldDB" id="A0A7L0JYV0"/>
<feature type="non-terminal residue" evidence="2">
    <location>
        <position position="1"/>
    </location>
</feature>
<name>A0A7L0JYV0_CHATO</name>
<feature type="domain" description="Nuclear/hormone receptor activator site AF-1" evidence="1">
    <location>
        <begin position="1"/>
        <end position="55"/>
    </location>
</feature>
<dbReference type="InterPro" id="IPR021780">
    <property type="entry name" value="Nuc_recep-AF1"/>
</dbReference>
<dbReference type="Proteomes" id="UP000537522">
    <property type="component" value="Unassembled WGS sequence"/>
</dbReference>
<dbReference type="Pfam" id="PF11825">
    <property type="entry name" value="Nuc_recep-AF1"/>
    <property type="match status" value="1"/>
</dbReference>
<evidence type="ECO:0000313" key="2">
    <source>
        <dbReference type="EMBL" id="NXK48792.1"/>
    </source>
</evidence>
<proteinExistence type="predicted"/>
<comment type="caution">
    <text evidence="2">The sequence shown here is derived from an EMBL/GenBank/DDBJ whole genome shotgun (WGS) entry which is preliminary data.</text>
</comment>
<organism evidence="2 3">
    <name type="scientific">Chauna torquata</name>
    <name type="common">Southern screamer</name>
    <dbReference type="NCBI Taxonomy" id="30388"/>
    <lineage>
        <taxon>Eukaryota</taxon>
        <taxon>Metazoa</taxon>
        <taxon>Chordata</taxon>
        <taxon>Craniata</taxon>
        <taxon>Vertebrata</taxon>
        <taxon>Euteleostomi</taxon>
        <taxon>Archelosauria</taxon>
        <taxon>Archosauria</taxon>
        <taxon>Dinosauria</taxon>
        <taxon>Saurischia</taxon>
        <taxon>Theropoda</taxon>
        <taxon>Coelurosauria</taxon>
        <taxon>Aves</taxon>
        <taxon>Neognathae</taxon>
        <taxon>Galloanserae</taxon>
        <taxon>Anseriformes</taxon>
        <taxon>Anhimidae</taxon>
        <taxon>Chauna</taxon>
    </lineage>
</organism>
<dbReference type="EMBL" id="VXAL01007513">
    <property type="protein sequence ID" value="NXK48792.1"/>
    <property type="molecule type" value="Genomic_DNA"/>
</dbReference>
<evidence type="ECO:0000259" key="1">
    <source>
        <dbReference type="Pfam" id="PF11825"/>
    </source>
</evidence>
<evidence type="ECO:0000313" key="3">
    <source>
        <dbReference type="Proteomes" id="UP000537522"/>
    </source>
</evidence>
<feature type="non-terminal residue" evidence="2">
    <location>
        <position position="56"/>
    </location>
</feature>